<reference evidence="2 3" key="1">
    <citation type="submission" date="2020-08" db="EMBL/GenBank/DDBJ databases">
        <title>Genomic Encyclopedia of Type Strains, Phase IV (KMG-IV): sequencing the most valuable type-strain genomes for metagenomic binning, comparative biology and taxonomic classification.</title>
        <authorList>
            <person name="Goeker M."/>
        </authorList>
    </citation>
    <scope>NUCLEOTIDE SEQUENCE [LARGE SCALE GENOMIC DNA]</scope>
    <source>
        <strain evidence="2 3">DSM 7465</strain>
    </source>
</reference>
<accession>A0A840HVU5</accession>
<gene>
    <name evidence="2" type="ORF">HNQ99_001971</name>
</gene>
<name>A0A840HVU5_9SPHN</name>
<feature type="domain" description="AB hydrolase-1" evidence="1">
    <location>
        <begin position="11"/>
        <end position="91"/>
    </location>
</feature>
<dbReference type="SUPFAM" id="SSF53474">
    <property type="entry name" value="alpha/beta-Hydrolases"/>
    <property type="match status" value="1"/>
</dbReference>
<comment type="caution">
    <text evidence="2">The sequence shown here is derived from an EMBL/GenBank/DDBJ whole genome shotgun (WGS) entry which is preliminary data.</text>
</comment>
<proteinExistence type="predicted"/>
<dbReference type="PANTHER" id="PTHR43798:SF33">
    <property type="entry name" value="HYDROLASE, PUTATIVE (AFU_ORTHOLOGUE AFUA_2G14860)-RELATED"/>
    <property type="match status" value="1"/>
</dbReference>
<dbReference type="AlphaFoldDB" id="A0A840HVU5"/>
<keyword evidence="3" id="KW-1185">Reference proteome</keyword>
<dbReference type="Proteomes" id="UP000575068">
    <property type="component" value="Unassembled WGS sequence"/>
</dbReference>
<evidence type="ECO:0000313" key="3">
    <source>
        <dbReference type="Proteomes" id="UP000575068"/>
    </source>
</evidence>
<dbReference type="Gene3D" id="3.40.50.1820">
    <property type="entry name" value="alpha/beta hydrolase"/>
    <property type="match status" value="1"/>
</dbReference>
<protein>
    <submittedName>
        <fullName evidence="2">Pimeloyl-ACP methyl ester carboxylesterase</fullName>
    </submittedName>
</protein>
<organism evidence="2 3">
    <name type="scientific">Rhizorhapis suberifaciens</name>
    <name type="common">corky root of lettuce</name>
    <dbReference type="NCBI Taxonomy" id="13656"/>
    <lineage>
        <taxon>Bacteria</taxon>
        <taxon>Pseudomonadati</taxon>
        <taxon>Pseudomonadota</taxon>
        <taxon>Alphaproteobacteria</taxon>
        <taxon>Sphingomonadales</taxon>
        <taxon>Sphingomonadaceae</taxon>
        <taxon>Rhizorhapis</taxon>
    </lineage>
</organism>
<dbReference type="InterPro" id="IPR029058">
    <property type="entry name" value="AB_hydrolase_fold"/>
</dbReference>
<sequence>MTHLDGFCPMYAFDLPHYGQSFMPTAEPSYEYVADVLIEAIDNLGIEKFHCFGHHGGTNVSAQLAATYPQRVASIMLAGVTYPTMEESERNSKYIYDNPPDIRGSQAITAWTRVVKDCDTSAPVEPDEPFYPVPAEIYHRELIDTLTAGTEWHWGYRAVFRHNMPDVLSKVSCPILLICGRRDLVFFWHERAKKALPHAKVVERDGYGTYYCTFAGDDLAPYVKEFIVGMRDSTNTG</sequence>
<dbReference type="EMBL" id="JACHOV010000007">
    <property type="protein sequence ID" value="MBB4641658.1"/>
    <property type="molecule type" value="Genomic_DNA"/>
</dbReference>
<dbReference type="GO" id="GO:0016020">
    <property type="term" value="C:membrane"/>
    <property type="evidence" value="ECO:0007669"/>
    <property type="project" value="TreeGrafter"/>
</dbReference>
<evidence type="ECO:0000259" key="1">
    <source>
        <dbReference type="Pfam" id="PF00561"/>
    </source>
</evidence>
<dbReference type="Pfam" id="PF00561">
    <property type="entry name" value="Abhydrolase_1"/>
    <property type="match status" value="1"/>
</dbReference>
<dbReference type="InterPro" id="IPR000073">
    <property type="entry name" value="AB_hydrolase_1"/>
</dbReference>
<dbReference type="InterPro" id="IPR050266">
    <property type="entry name" value="AB_hydrolase_sf"/>
</dbReference>
<evidence type="ECO:0000313" key="2">
    <source>
        <dbReference type="EMBL" id="MBB4641658.1"/>
    </source>
</evidence>
<dbReference type="PANTHER" id="PTHR43798">
    <property type="entry name" value="MONOACYLGLYCEROL LIPASE"/>
    <property type="match status" value="1"/>
</dbReference>